<keyword evidence="7 12" id="KW-0997">Cell inner membrane</keyword>
<dbReference type="Pfam" id="PF03379">
    <property type="entry name" value="CcmB"/>
    <property type="match status" value="1"/>
</dbReference>
<dbReference type="HOGENOM" id="CLU_079069_1_0_5"/>
<dbReference type="AlphaFoldDB" id="E8RQF4"/>
<keyword evidence="8 13" id="KW-0812">Transmembrane</keyword>
<comment type="similarity">
    <text evidence="3 12">Belongs to the CcmB/CycW/HelB family.</text>
</comment>
<feature type="transmembrane region" description="Helical" evidence="13">
    <location>
        <begin position="134"/>
        <end position="156"/>
    </location>
</feature>
<feature type="transmembrane region" description="Helical" evidence="13">
    <location>
        <begin position="100"/>
        <end position="128"/>
    </location>
</feature>
<feature type="transmembrane region" description="Helical" evidence="13">
    <location>
        <begin position="168"/>
        <end position="192"/>
    </location>
</feature>
<evidence type="ECO:0000256" key="8">
    <source>
        <dbReference type="ARBA" id="ARBA00022692"/>
    </source>
</evidence>
<dbReference type="GO" id="GO:0005886">
    <property type="term" value="C:plasma membrane"/>
    <property type="evidence" value="ECO:0007669"/>
    <property type="project" value="UniProtKB-SubCell"/>
</dbReference>
<dbReference type="STRING" id="573065.Astex_0443"/>
<evidence type="ECO:0000256" key="7">
    <source>
        <dbReference type="ARBA" id="ARBA00022519"/>
    </source>
</evidence>
<evidence type="ECO:0000256" key="2">
    <source>
        <dbReference type="ARBA" id="ARBA00004429"/>
    </source>
</evidence>
<evidence type="ECO:0000256" key="3">
    <source>
        <dbReference type="ARBA" id="ARBA00010544"/>
    </source>
</evidence>
<dbReference type="KEGG" id="aex:Astex_0443"/>
<dbReference type="InterPro" id="IPR026031">
    <property type="entry name" value="Cyt_c_CcmB_bac"/>
</dbReference>
<evidence type="ECO:0000256" key="11">
    <source>
        <dbReference type="ARBA" id="ARBA00023136"/>
    </source>
</evidence>
<keyword evidence="15" id="KW-1185">Reference proteome</keyword>
<proteinExistence type="inferred from homology"/>
<organism evidence="14 15">
    <name type="scientific">Asticcacaulis excentricus (strain ATCC 15261 / DSM 4724 / KCTC 12464 / NCIMB 9791 / VKM B-1370 / CB 48)</name>
    <dbReference type="NCBI Taxonomy" id="573065"/>
    <lineage>
        <taxon>Bacteria</taxon>
        <taxon>Pseudomonadati</taxon>
        <taxon>Pseudomonadota</taxon>
        <taxon>Alphaproteobacteria</taxon>
        <taxon>Caulobacterales</taxon>
        <taxon>Caulobacteraceae</taxon>
        <taxon>Asticcacaulis</taxon>
    </lineage>
</organism>
<dbReference type="eggNOG" id="COG2386">
    <property type="taxonomic scope" value="Bacteria"/>
</dbReference>
<accession>E8RQF4</accession>
<protein>
    <recommendedName>
        <fullName evidence="4 12">Heme exporter protein B</fullName>
    </recommendedName>
</protein>
<evidence type="ECO:0000313" key="15">
    <source>
        <dbReference type="Proteomes" id="UP000001492"/>
    </source>
</evidence>
<dbReference type="InterPro" id="IPR003544">
    <property type="entry name" value="Cyt_c_biogenesis_CcmB"/>
</dbReference>
<evidence type="ECO:0000256" key="9">
    <source>
        <dbReference type="ARBA" id="ARBA00022748"/>
    </source>
</evidence>
<feature type="transmembrane region" description="Helical" evidence="13">
    <location>
        <begin position="20"/>
        <end position="46"/>
    </location>
</feature>
<sequence>MGELKARPPSPSLALLKRDLGLSLARGGGPVLAAGFYLTLMAMVPLSLGPEAQTLSKIAPGLTWLCLALASLLSLERLFERDYEEGVFDLLRTGPLALEWVAFLKCLAQWLGTGLILSLMTPVVMILLGAPVGVAGWALVAALIGSFSFALIGGAGASLTLGSRKGGVLIALLVLPFYVPPVIFGAGLMQAFVTGAPVFQALSLLCAYGLFALALGPIAMGAALRSALN</sequence>
<gene>
    <name evidence="14" type="ordered locus">Astex_0443</name>
</gene>
<dbReference type="PRINTS" id="PR01414">
    <property type="entry name" value="CCMBBIOGNSIS"/>
</dbReference>
<dbReference type="GO" id="GO:0017004">
    <property type="term" value="P:cytochrome complex assembly"/>
    <property type="evidence" value="ECO:0007669"/>
    <property type="project" value="UniProtKB-KW"/>
</dbReference>
<dbReference type="PIRSF" id="PIRSF002764">
    <property type="entry name" value="CcmB"/>
    <property type="match status" value="1"/>
</dbReference>
<reference evidence="15" key="1">
    <citation type="submission" date="2010-12" db="EMBL/GenBank/DDBJ databases">
        <title>Complete sequence of chromosome 1 of Asticcacaulis excentricus CB 48.</title>
        <authorList>
            <consortium name="US DOE Joint Genome Institute"/>
            <person name="Lucas S."/>
            <person name="Copeland A."/>
            <person name="Lapidus A."/>
            <person name="Cheng J.-F."/>
            <person name="Bruce D."/>
            <person name="Goodwin L."/>
            <person name="Pitluck S."/>
            <person name="Teshima H."/>
            <person name="Davenport K."/>
            <person name="Detter J.C."/>
            <person name="Han C."/>
            <person name="Tapia R."/>
            <person name="Land M."/>
            <person name="Hauser L."/>
            <person name="Jeffries C."/>
            <person name="Kyrpides N."/>
            <person name="Ivanova N."/>
            <person name="Ovchinnikova G."/>
            <person name="Brun Y.V."/>
            <person name="Woyke T."/>
        </authorList>
    </citation>
    <scope>NUCLEOTIDE SEQUENCE [LARGE SCALE GENOMIC DNA]</scope>
    <source>
        <strain evidence="15">ATCC 15261 / DSM 4724 / KCTC 12464 / NCIMB 9791 / VKM B-1370 / CB 48</strain>
    </source>
</reference>
<dbReference type="EMBL" id="CP002395">
    <property type="protein sequence ID" value="ADU12138.1"/>
    <property type="molecule type" value="Genomic_DNA"/>
</dbReference>
<evidence type="ECO:0000256" key="5">
    <source>
        <dbReference type="ARBA" id="ARBA00022448"/>
    </source>
</evidence>
<evidence type="ECO:0000256" key="12">
    <source>
        <dbReference type="PIRNR" id="PIRNR002764"/>
    </source>
</evidence>
<evidence type="ECO:0000256" key="6">
    <source>
        <dbReference type="ARBA" id="ARBA00022475"/>
    </source>
</evidence>
<feature type="transmembrane region" description="Helical" evidence="13">
    <location>
        <begin position="198"/>
        <end position="224"/>
    </location>
</feature>
<dbReference type="RefSeq" id="WP_013477972.1">
    <property type="nucleotide sequence ID" value="NC_014816.1"/>
</dbReference>
<name>E8RQF4_ASTEC</name>
<evidence type="ECO:0000256" key="4">
    <source>
        <dbReference type="ARBA" id="ARBA00016452"/>
    </source>
</evidence>
<comment type="function">
    <text evidence="1 12">Required for the export of heme to the periplasm for the biogenesis of c-type cytochromes.</text>
</comment>
<dbReference type="Proteomes" id="UP000001492">
    <property type="component" value="Chromosome 1"/>
</dbReference>
<evidence type="ECO:0000313" key="14">
    <source>
        <dbReference type="EMBL" id="ADU12138.1"/>
    </source>
</evidence>
<dbReference type="GO" id="GO:0015232">
    <property type="term" value="F:heme transmembrane transporter activity"/>
    <property type="evidence" value="ECO:0007669"/>
    <property type="project" value="InterPro"/>
</dbReference>
<evidence type="ECO:0000256" key="1">
    <source>
        <dbReference type="ARBA" id="ARBA00002442"/>
    </source>
</evidence>
<keyword evidence="5 12" id="KW-0813">Transport</keyword>
<dbReference type="PANTHER" id="PTHR30070">
    <property type="entry name" value="HEME EXPORTER PROTEIN B"/>
    <property type="match status" value="1"/>
</dbReference>
<keyword evidence="6 12" id="KW-1003">Cell membrane</keyword>
<keyword evidence="11 12" id="KW-0472">Membrane</keyword>
<dbReference type="NCBIfam" id="TIGR01190">
    <property type="entry name" value="ccmB"/>
    <property type="match status" value="1"/>
</dbReference>
<comment type="subcellular location">
    <subcellularLocation>
        <location evidence="2">Cell inner membrane</location>
        <topology evidence="2">Multi-pass membrane protein</topology>
    </subcellularLocation>
</comment>
<evidence type="ECO:0000256" key="10">
    <source>
        <dbReference type="ARBA" id="ARBA00022989"/>
    </source>
</evidence>
<dbReference type="GO" id="GO:1903607">
    <property type="term" value="P:cytochrome c biosynthetic process"/>
    <property type="evidence" value="ECO:0007669"/>
    <property type="project" value="TreeGrafter"/>
</dbReference>
<dbReference type="OrthoDB" id="9812915at2"/>
<evidence type="ECO:0000256" key="13">
    <source>
        <dbReference type="SAM" id="Phobius"/>
    </source>
</evidence>
<keyword evidence="10 13" id="KW-1133">Transmembrane helix</keyword>
<feature type="transmembrane region" description="Helical" evidence="13">
    <location>
        <begin position="58"/>
        <end position="79"/>
    </location>
</feature>
<dbReference type="PANTHER" id="PTHR30070:SF1">
    <property type="entry name" value="CYTOCHROME C BIOGENESIS B-RELATED"/>
    <property type="match status" value="1"/>
</dbReference>
<keyword evidence="9 12" id="KW-0201">Cytochrome c-type biogenesis</keyword>